<evidence type="ECO:0000313" key="1">
    <source>
        <dbReference type="EMBL" id="OZS42397.1"/>
    </source>
</evidence>
<name>A0ABX4FU42_9GAMM</name>
<dbReference type="EMBL" id="NOIF01000156">
    <property type="protein sequence ID" value="OZS42397.1"/>
    <property type="molecule type" value="Genomic_DNA"/>
</dbReference>
<comment type="caution">
    <text evidence="1">The sequence shown here is derived from an EMBL/GenBank/DDBJ whole genome shotgun (WGS) entry which is preliminary data.</text>
</comment>
<sequence>MNKINIVGTSGSGKSTFTKNWLKSCLILITKWIHYAGRQTGLNQKELWPNSGNKESFKTLLTRKNSILLWTIKTHSSNKQRYQK</sequence>
<organism evidence="1 2">
    <name type="scientific">Photobacterium sanguinicancri</name>
    <dbReference type="NCBI Taxonomy" id="875932"/>
    <lineage>
        <taxon>Bacteria</taxon>
        <taxon>Pseudomonadati</taxon>
        <taxon>Pseudomonadota</taxon>
        <taxon>Gammaproteobacteria</taxon>
        <taxon>Vibrionales</taxon>
        <taxon>Vibrionaceae</taxon>
        <taxon>Photobacterium</taxon>
    </lineage>
</organism>
<dbReference type="Proteomes" id="UP000215999">
    <property type="component" value="Unassembled WGS sequence"/>
</dbReference>
<protein>
    <submittedName>
        <fullName evidence="1">Uncharacterized protein</fullName>
    </submittedName>
</protein>
<feature type="non-terminal residue" evidence="1">
    <location>
        <position position="84"/>
    </location>
</feature>
<keyword evidence="2" id="KW-1185">Reference proteome</keyword>
<reference evidence="1 2" key="1">
    <citation type="journal article" date="2016" name="Antonie Van Leeuwenhoek">
        <title>Photobacterium sanguinicancri sp. nov. isolated from marine animals.</title>
        <authorList>
            <person name="Gomez-Gil B."/>
            <person name="Roque A."/>
            <person name="Rotllant G."/>
            <person name="Romalde J.L."/>
            <person name="Doce A."/>
            <person name="Eggermont M."/>
            <person name="Defoirdt T."/>
        </authorList>
    </citation>
    <scope>NUCLEOTIDE SEQUENCE [LARGE SCALE GENOMIC DNA]</scope>
    <source>
        <strain evidence="1 2">CAIM 1827</strain>
    </source>
</reference>
<evidence type="ECO:0000313" key="2">
    <source>
        <dbReference type="Proteomes" id="UP000215999"/>
    </source>
</evidence>
<gene>
    <name evidence="1" type="ORF">ASV53_18560</name>
</gene>
<accession>A0ABX4FU42</accession>
<proteinExistence type="predicted"/>